<accession>A0A397DZI8</accession>
<dbReference type="InterPro" id="IPR016024">
    <property type="entry name" value="ARM-type_fold"/>
</dbReference>
<dbReference type="VEuPathDB" id="FungiDB:H257_12909"/>
<feature type="region of interest" description="Disordered" evidence="1">
    <location>
        <begin position="802"/>
        <end position="846"/>
    </location>
</feature>
<dbReference type="Gene3D" id="1.25.10.10">
    <property type="entry name" value="Leucine-rich Repeat Variant"/>
    <property type="match status" value="4"/>
</dbReference>
<dbReference type="GO" id="GO:0005881">
    <property type="term" value="C:cytoplasmic microtubule"/>
    <property type="evidence" value="ECO:0007669"/>
    <property type="project" value="TreeGrafter"/>
</dbReference>
<evidence type="ECO:0000313" key="3">
    <source>
        <dbReference type="EMBL" id="RHY72839.1"/>
    </source>
</evidence>
<gene>
    <name evidence="3" type="ORF">DYB30_008057</name>
</gene>
<feature type="compositionally biased region" description="Acidic residues" evidence="1">
    <location>
        <begin position="215"/>
        <end position="238"/>
    </location>
</feature>
<proteinExistence type="predicted"/>
<dbReference type="InterPro" id="IPR011989">
    <property type="entry name" value="ARM-like"/>
</dbReference>
<dbReference type="PANTHER" id="PTHR21567:SF87">
    <property type="entry name" value="CRESCERIN-LIKE PROTEIN CHE-12"/>
    <property type="match status" value="1"/>
</dbReference>
<dbReference type="SMART" id="SM01349">
    <property type="entry name" value="TOG"/>
    <property type="match status" value="1"/>
</dbReference>
<organism evidence="3 4">
    <name type="scientific">Aphanomyces astaci</name>
    <name type="common">Crayfish plague agent</name>
    <dbReference type="NCBI Taxonomy" id="112090"/>
    <lineage>
        <taxon>Eukaryota</taxon>
        <taxon>Sar</taxon>
        <taxon>Stramenopiles</taxon>
        <taxon>Oomycota</taxon>
        <taxon>Saprolegniomycetes</taxon>
        <taxon>Saprolegniales</taxon>
        <taxon>Verrucalvaceae</taxon>
        <taxon>Aphanomyces</taxon>
    </lineage>
</organism>
<reference evidence="3 4" key="1">
    <citation type="submission" date="2018-08" db="EMBL/GenBank/DDBJ databases">
        <title>Aphanomyces genome sequencing and annotation.</title>
        <authorList>
            <person name="Minardi D."/>
            <person name="Oidtmann B."/>
            <person name="Van Der Giezen M."/>
            <person name="Studholme D.J."/>
        </authorList>
    </citation>
    <scope>NUCLEOTIDE SEQUENCE [LARGE SCALE GENOMIC DNA]</scope>
    <source>
        <strain evidence="3 4">D2</strain>
    </source>
</reference>
<comment type="caution">
    <text evidence="3">The sequence shown here is derived from an EMBL/GenBank/DDBJ whole genome shotgun (WGS) entry which is preliminary data.</text>
</comment>
<protein>
    <recommendedName>
        <fullName evidence="2">TOG domain-containing protein</fullName>
    </recommendedName>
</protein>
<dbReference type="EMBL" id="QUTD01003438">
    <property type="protein sequence ID" value="RHY72839.1"/>
    <property type="molecule type" value="Genomic_DNA"/>
</dbReference>
<feature type="compositionally biased region" description="Acidic residues" evidence="1">
    <location>
        <begin position="191"/>
        <end position="207"/>
    </location>
</feature>
<feature type="region of interest" description="Disordered" evidence="1">
    <location>
        <begin position="892"/>
        <end position="930"/>
    </location>
</feature>
<dbReference type="PANTHER" id="PTHR21567">
    <property type="entry name" value="CLASP"/>
    <property type="match status" value="1"/>
</dbReference>
<dbReference type="InterPro" id="IPR034085">
    <property type="entry name" value="TOG"/>
</dbReference>
<dbReference type="GO" id="GO:0000226">
    <property type="term" value="P:microtubule cytoskeleton organization"/>
    <property type="evidence" value="ECO:0007669"/>
    <property type="project" value="TreeGrafter"/>
</dbReference>
<feature type="region of interest" description="Disordered" evidence="1">
    <location>
        <begin position="1163"/>
        <end position="1183"/>
    </location>
</feature>
<evidence type="ECO:0000256" key="1">
    <source>
        <dbReference type="SAM" id="MobiDB-lite"/>
    </source>
</evidence>
<feature type="region of interest" description="Disordered" evidence="1">
    <location>
        <begin position="181"/>
        <end position="238"/>
    </location>
</feature>
<feature type="compositionally biased region" description="Low complexity" evidence="1">
    <location>
        <begin position="828"/>
        <end position="846"/>
    </location>
</feature>
<feature type="compositionally biased region" description="Polar residues" evidence="1">
    <location>
        <begin position="898"/>
        <end position="912"/>
    </location>
</feature>
<dbReference type="SUPFAM" id="SSF48371">
    <property type="entry name" value="ARM repeat"/>
    <property type="match status" value="2"/>
</dbReference>
<evidence type="ECO:0000313" key="4">
    <source>
        <dbReference type="Proteomes" id="UP000266643"/>
    </source>
</evidence>
<dbReference type="Proteomes" id="UP000266643">
    <property type="component" value="Unassembled WGS sequence"/>
</dbReference>
<feature type="domain" description="TOG" evidence="2">
    <location>
        <begin position="1177"/>
        <end position="1416"/>
    </location>
</feature>
<dbReference type="GO" id="GO:0008017">
    <property type="term" value="F:microtubule binding"/>
    <property type="evidence" value="ECO:0007669"/>
    <property type="project" value="TreeGrafter"/>
</dbReference>
<name>A0A397DZI8_APHAT</name>
<sequence>MAFSACSSAVVRAALAKVCAELGADEDLYQVDIYRRLAQEAKVLYDTEKMRDRVREHPLTAEILTQHPQLVDFSVDESSMHCDADRNMVMDGTITFDRAASSLTKSSAAAQDQQPTQKKAKMDHERMQLVYTYERRYAGEQFGTTVTFAVHVVFGYGQKVPLVHSAFRTSGRYPVSYYARQAEQQEPSDSNGEEEVLTGDEGSDAGDDNVPRSDEVDEVSDENGDDGDDGSDDGDNEAMDVRVLRDDEKDWEYVESFEFQQETLEQVCAWLAEPSASTAELTPQDALSYVLSSVDTLVYQMEDDDPSIKYDAIRKLREIAAQLPRQSTPPPPFPVRNARRFLNCVRRRLHDMDNRVVVEALLLVCDLIPVLGTDNRLHLGQIVLPPLLTMLPLDEDWTDDVAFPHTALHVLWVYSLDSNDLRPVMDILINQGLNHDDGAVRESSILAIKHLMTLNAKATHPCGLDYEPTVFDIHGFCCFECVGMLVEVLIPSMEDDEESTVVAAEETLGWMQGHVGKDGFAKLTQRLNGRDKAILVEHKPFIAKFMPEGGGSDDDRSDKQLQFDVVPKWIVDVLTSPAASVADKQSAMDNLVSVVLHARVLACQWPALLAFLLSLCVHVDHPSIVHPVLECIRHVVQVVQRLVATVEIFPALVELFADMPHDDMLLDLLQLMFQLDRGVCLKLVPTYQHHSSRVREHACLVLIMFVLRHPTESLPVSSMVLHIGRLLCDPSVRVRQVTMEVCAVLKHVCNLDMLALLRTNQDVYADAIDWQLLQRRLQQAFVPILTSRGSVCLDPTAPVLTLSSRSEPDSNRSNRSRNWVPKDKEEGAASPSAVSSSESAKQPSAQDIAKNLTTLKLRSLQKKSGKAADVARYTTSTPVEAGAYLSTGEREHHLSLPQGGSNTPPRTPSAQDPHSPPPENPLANDRPVAPPRAMTLATRKRIEAKQDKDAANAAVAATDAAASSSGGGSWLKSGDELRMALRAGKQEYVPTASLMDYPLPGSTKSELAKCVKLMQATDWESNFEGLTALRQIAVHAPDAVAGQLAPLVVEVVKQINNLRSSIAKNAMLAIETLCVMPLLLKRAADTNVFLSEAAASTLVAVVQSCSAAKLLASLLPHAVSKHALIRKQVLSFYPNIWTFVQIRQILSIGATLMRVEQVLQTSTVADHPDKQTRQAKPPKPPQVVDVRDGNIQDELTSMLVALESSNWKDRYDALETCKPFVHQHAAVLCQSGKLNVLFDTLNKRLDDGNAKVQIVSLCALETLVDIIPPLGNGLDAVLANLVPTLTRNLAANNQKVIAGQVALLADKALDLLCKHVDGKLLCPPFVVAGRGANTRTKPGLIEKITRLAIMGAPSTTLTRHVLPMAFDLMKESKTDIRDANQGLLRALYATMGPAMLDSAYKLPKTHQDKLGQVLGVRL</sequence>
<evidence type="ECO:0000259" key="2">
    <source>
        <dbReference type="SMART" id="SM01349"/>
    </source>
</evidence>
<dbReference type="VEuPathDB" id="FungiDB:H257_12910"/>